<dbReference type="GeneID" id="1209946"/>
<dbReference type="RefSeq" id="WP_010958616.1">
    <property type="nucleotide sequence ID" value="NC_002971.4"/>
</dbReference>
<protein>
    <submittedName>
        <fullName evidence="1">Hypothetical cytosolic protein</fullName>
    </submittedName>
</protein>
<reference evidence="1 2" key="1">
    <citation type="journal article" date="2003" name="Proc. Natl. Acad. Sci. U.S.A.">
        <title>Complete genome sequence of the Q-fever pathogen, Coxiella burnetii.</title>
        <authorList>
            <person name="Seshadri R."/>
            <person name="Paulsen I.T."/>
            <person name="Eisen J.A."/>
            <person name="Read T.D."/>
            <person name="Nelson K.E."/>
            <person name="Nelson W.C."/>
            <person name="Ward N.L."/>
            <person name="Tettelin H."/>
            <person name="Davidsen T.M."/>
            <person name="Beanan M.J."/>
            <person name="Deboy R.T."/>
            <person name="Daugherty S.C."/>
            <person name="Brinkac L.M."/>
            <person name="Madupu R."/>
            <person name="Dodson R.J."/>
            <person name="Khouri H.M."/>
            <person name="Lee K.H."/>
            <person name="Carty H.A."/>
            <person name="Scanlan D."/>
            <person name="Heinzen R.A."/>
            <person name="Thompson H.A."/>
            <person name="Samuel J.E."/>
            <person name="Fraser C.M."/>
            <person name="Heidelberg J.F."/>
        </authorList>
    </citation>
    <scope>NUCLEOTIDE SEQUENCE [LARGE SCALE GENOMIC DNA]</scope>
    <source>
        <strain evidence="2">RSA 493 / Nine Mile phase I</strain>
    </source>
</reference>
<accession>Q83A75</accession>
<dbReference type="AlphaFoldDB" id="Q83A75"/>
<dbReference type="EMBL" id="AE016828">
    <property type="protein sequence ID" value="AAO91520.1"/>
    <property type="molecule type" value="Genomic_DNA"/>
</dbReference>
<sequence length="86" mass="9868">MVNIGSRPKKENIFKNQEIDFRRCLSIYMASSALATNVLKSFKRPVWYPMEKRPILGSSSLEMDSSFLSRLCSASFIEEASSWKAR</sequence>
<dbReference type="HOGENOM" id="CLU_2492605_0_0_6"/>
<gene>
    <name evidence="1" type="ordered locus">CBU_2033</name>
</gene>
<proteinExistence type="predicted"/>
<reference evidence="1 2" key="2">
    <citation type="journal article" date="2009" name="Infect. Immun.">
        <title>Comparative genomics reveal extensive transposon-mediated genomic plasticity and diversity among potential effector proteins within the genus Coxiella.</title>
        <authorList>
            <person name="Beare P.A."/>
            <person name="Unsworth N."/>
            <person name="Andoh M."/>
            <person name="Voth D.E."/>
            <person name="Omsland A."/>
            <person name="Gilk S.D."/>
            <person name="Williams K.P."/>
            <person name="Sobral B.W."/>
            <person name="Kupko J.J.III."/>
            <person name="Porcella S.F."/>
            <person name="Samuel J.E."/>
            <person name="Heinzen R.A."/>
        </authorList>
    </citation>
    <scope>NUCLEOTIDE SEQUENCE [LARGE SCALE GENOMIC DNA]</scope>
    <source>
        <strain evidence="2">RSA 493 / Nine Mile phase I</strain>
    </source>
</reference>
<evidence type="ECO:0000313" key="1">
    <source>
        <dbReference type="EMBL" id="AAO91520.1"/>
    </source>
</evidence>
<name>Q83A75_COXBU</name>
<evidence type="ECO:0000313" key="2">
    <source>
        <dbReference type="Proteomes" id="UP000002671"/>
    </source>
</evidence>
<dbReference type="EnsemblBacteria" id="AAO91520">
    <property type="protein sequence ID" value="AAO91520"/>
    <property type="gene ID" value="CBU_2033"/>
</dbReference>
<dbReference type="RefSeq" id="NP_821006.1">
    <property type="nucleotide sequence ID" value="NC_002971.4"/>
</dbReference>
<organism evidence="1 2">
    <name type="scientific">Coxiella burnetii (strain RSA 493 / Nine Mile phase I)</name>
    <dbReference type="NCBI Taxonomy" id="227377"/>
    <lineage>
        <taxon>Bacteria</taxon>
        <taxon>Pseudomonadati</taxon>
        <taxon>Pseudomonadota</taxon>
        <taxon>Gammaproteobacteria</taxon>
        <taxon>Legionellales</taxon>
        <taxon>Coxiellaceae</taxon>
        <taxon>Coxiella</taxon>
    </lineage>
</organism>
<dbReference type="KEGG" id="cbu:CBU_2033"/>
<dbReference type="Proteomes" id="UP000002671">
    <property type="component" value="Chromosome"/>
</dbReference>
<keyword evidence="2" id="KW-1185">Reference proteome</keyword>